<dbReference type="GO" id="GO:0004888">
    <property type="term" value="F:transmembrane signaling receptor activity"/>
    <property type="evidence" value="ECO:0007669"/>
    <property type="project" value="InterPro"/>
</dbReference>
<feature type="domain" description="HAMP" evidence="9">
    <location>
        <begin position="301"/>
        <end position="353"/>
    </location>
</feature>
<dbReference type="SMART" id="SM00283">
    <property type="entry name" value="MA"/>
    <property type="match status" value="1"/>
</dbReference>
<dbReference type="Pfam" id="PF00672">
    <property type="entry name" value="HAMP"/>
    <property type="match status" value="2"/>
</dbReference>
<dbReference type="Gene3D" id="1.10.287.950">
    <property type="entry name" value="Methyl-accepting chemotaxis protein"/>
    <property type="match status" value="1"/>
</dbReference>
<feature type="transmembrane region" description="Helical" evidence="7">
    <location>
        <begin position="20"/>
        <end position="40"/>
    </location>
</feature>
<reference evidence="11" key="1">
    <citation type="submission" date="2016-11" db="EMBL/GenBank/DDBJ databases">
        <authorList>
            <person name="Varghese N."/>
            <person name="Submissions S."/>
        </authorList>
    </citation>
    <scope>NUCLEOTIDE SEQUENCE [LARGE SCALE GENOMIC DNA]</scope>
    <source>
        <strain evidence="11">DSM 16219</strain>
    </source>
</reference>
<feature type="transmembrane region" description="Helical" evidence="7">
    <location>
        <begin position="281"/>
        <end position="301"/>
    </location>
</feature>
<accession>A0A1M6EJU3</accession>
<keyword evidence="2" id="KW-0488">Methylation</keyword>
<name>A0A1M6EJU3_9BACT</name>
<dbReference type="InterPro" id="IPR004089">
    <property type="entry name" value="MCPsignal_dom"/>
</dbReference>
<dbReference type="GO" id="GO:0006935">
    <property type="term" value="P:chemotaxis"/>
    <property type="evidence" value="ECO:0007669"/>
    <property type="project" value="InterPro"/>
</dbReference>
<dbReference type="Gene3D" id="6.10.340.10">
    <property type="match status" value="1"/>
</dbReference>
<evidence type="ECO:0000256" key="6">
    <source>
        <dbReference type="SAM" id="MobiDB-lite"/>
    </source>
</evidence>
<dbReference type="PROSITE" id="PS50111">
    <property type="entry name" value="CHEMOTAXIS_TRANSDUC_2"/>
    <property type="match status" value="1"/>
</dbReference>
<dbReference type="CDD" id="cd06225">
    <property type="entry name" value="HAMP"/>
    <property type="match status" value="2"/>
</dbReference>
<evidence type="ECO:0000256" key="4">
    <source>
        <dbReference type="PROSITE-ProRule" id="PRU00284"/>
    </source>
</evidence>
<dbReference type="PANTHER" id="PTHR43531:SF14">
    <property type="entry name" value="METHYL-ACCEPTING CHEMOTAXIS PROTEIN I-RELATED"/>
    <property type="match status" value="1"/>
</dbReference>
<dbReference type="SUPFAM" id="SSF58104">
    <property type="entry name" value="Methyl-accepting chemotaxis protein (MCP) signaling domain"/>
    <property type="match status" value="1"/>
</dbReference>
<evidence type="ECO:0000256" key="1">
    <source>
        <dbReference type="ARBA" id="ARBA00004370"/>
    </source>
</evidence>
<dbReference type="FunFam" id="1.10.287.950:FF:000001">
    <property type="entry name" value="Methyl-accepting chemotaxis sensory transducer"/>
    <property type="match status" value="1"/>
</dbReference>
<dbReference type="InterPro" id="IPR004090">
    <property type="entry name" value="Chemotax_Me-accpt_rcpt"/>
</dbReference>
<comment type="similarity">
    <text evidence="3">Belongs to the methyl-accepting chemotaxis (MCP) protein family.</text>
</comment>
<evidence type="ECO:0000256" key="7">
    <source>
        <dbReference type="SAM" id="Phobius"/>
    </source>
</evidence>
<feature type="domain" description="HAMP" evidence="9">
    <location>
        <begin position="354"/>
        <end position="392"/>
    </location>
</feature>
<dbReference type="InterPro" id="IPR003660">
    <property type="entry name" value="HAMP_dom"/>
</dbReference>
<dbReference type="AlphaFoldDB" id="A0A1M6EJU3"/>
<sequence>MSIKVLRKMSFRQKMAVPGFIFILVLVAVLIMYLSNIAMIKDLAARHKSFGKTAQDVRGLATDIHGYLGARISFESLNNNYLSIMGQVKVQEIVRQLEDVWGNLQKYEALESENSALERQVRALSEESIKKSNEYINATVANLADEERRAEVSTLERLVISGANINTSSNYEVMILFEQLKRNSTRKDELQAYLEAILKNVEKDMKNLEGTPFYGIAADAKRVNLHITDLTQKYIINTERQEALRAKVLSGAEQSSSLIDRITQKTNEEVFGKVNDSFRNIAILMLFASIIGITVSTAIGFSAARAIKRLMTVAEAVSLGDLSRTLAMEREDELGHLAQAFDKMSESLRNKMNAAERIAAGDLSQTRIAASEKDELGKALEDMADSLNTVIGRVGLASSQIDTGARQVSESSTALSHGATEQAASLEEISASMAEIGTQAKANAENASHANRLVDSMKESSQAGSQQMDSMVQAMDDIEKSSADIAKIIKAIDDIAFQTNLLALNAAVESARAGVHGKGFAVVAQEVRALAARSAKAAAETSELIEGSSSKVKNGSDVAAQTSVILQEIVASVGKITDIMGEIATASDEQAQGVAQINQALGQVDSVMQQNTASSEESAAAAHELAAQAASLKSVLKGFQLKQAQNQAEASDEDQAQLQLSSGSLAIEDKGWSV</sequence>
<dbReference type="SMART" id="SM00304">
    <property type="entry name" value="HAMP"/>
    <property type="match status" value="1"/>
</dbReference>
<keyword evidence="4" id="KW-0807">Transducer</keyword>
<evidence type="ECO:0000259" key="9">
    <source>
        <dbReference type="PROSITE" id="PS50885"/>
    </source>
</evidence>
<comment type="subcellular location">
    <subcellularLocation>
        <location evidence="1">Membrane</location>
    </subcellularLocation>
</comment>
<gene>
    <name evidence="10" type="ORF">SAMN02745216_00672</name>
</gene>
<dbReference type="PRINTS" id="PR00260">
    <property type="entry name" value="CHEMTRNSDUCR"/>
</dbReference>
<keyword evidence="7" id="KW-0812">Transmembrane</keyword>
<dbReference type="Pfam" id="PF00015">
    <property type="entry name" value="MCPsignal"/>
    <property type="match status" value="1"/>
</dbReference>
<dbReference type="RefSeq" id="WP_073472827.1">
    <property type="nucleotide sequence ID" value="NZ_FQZU01000002.1"/>
</dbReference>
<dbReference type="STRING" id="1121393.SAMN02745216_00672"/>
<evidence type="ECO:0000256" key="3">
    <source>
        <dbReference type="ARBA" id="ARBA00029447"/>
    </source>
</evidence>
<keyword evidence="5" id="KW-0175">Coiled coil</keyword>
<dbReference type="GO" id="GO:0005886">
    <property type="term" value="C:plasma membrane"/>
    <property type="evidence" value="ECO:0007669"/>
    <property type="project" value="TreeGrafter"/>
</dbReference>
<dbReference type="OrthoDB" id="9760371at2"/>
<feature type="domain" description="Methyl-accepting transducer" evidence="8">
    <location>
        <begin position="397"/>
        <end position="626"/>
    </location>
</feature>
<evidence type="ECO:0000313" key="10">
    <source>
        <dbReference type="EMBL" id="SHI85753.1"/>
    </source>
</evidence>
<organism evidence="10 11">
    <name type="scientific">Desulfatibacillum alkenivorans DSM 16219</name>
    <dbReference type="NCBI Taxonomy" id="1121393"/>
    <lineage>
        <taxon>Bacteria</taxon>
        <taxon>Pseudomonadati</taxon>
        <taxon>Thermodesulfobacteriota</taxon>
        <taxon>Desulfobacteria</taxon>
        <taxon>Desulfobacterales</taxon>
        <taxon>Desulfatibacillaceae</taxon>
        <taxon>Desulfatibacillum</taxon>
    </lineage>
</organism>
<keyword evidence="11" id="KW-1185">Reference proteome</keyword>
<proteinExistence type="inferred from homology"/>
<dbReference type="EMBL" id="FQZU01000002">
    <property type="protein sequence ID" value="SHI85753.1"/>
    <property type="molecule type" value="Genomic_DNA"/>
</dbReference>
<dbReference type="Proteomes" id="UP000183994">
    <property type="component" value="Unassembled WGS sequence"/>
</dbReference>
<keyword evidence="7" id="KW-0472">Membrane</keyword>
<evidence type="ECO:0000259" key="8">
    <source>
        <dbReference type="PROSITE" id="PS50111"/>
    </source>
</evidence>
<evidence type="ECO:0000256" key="2">
    <source>
        <dbReference type="ARBA" id="ARBA00022481"/>
    </source>
</evidence>
<dbReference type="PROSITE" id="PS50885">
    <property type="entry name" value="HAMP"/>
    <property type="match status" value="2"/>
</dbReference>
<evidence type="ECO:0000256" key="5">
    <source>
        <dbReference type="SAM" id="Coils"/>
    </source>
</evidence>
<feature type="coiled-coil region" evidence="5">
    <location>
        <begin position="107"/>
        <end position="134"/>
    </location>
</feature>
<protein>
    <submittedName>
        <fullName evidence="10">HAMP domain-containing protein</fullName>
    </submittedName>
</protein>
<dbReference type="InterPro" id="IPR051310">
    <property type="entry name" value="MCP_chemotaxis"/>
</dbReference>
<dbReference type="PANTHER" id="PTHR43531">
    <property type="entry name" value="PROTEIN ICFG"/>
    <property type="match status" value="1"/>
</dbReference>
<dbReference type="GO" id="GO:0007165">
    <property type="term" value="P:signal transduction"/>
    <property type="evidence" value="ECO:0007669"/>
    <property type="project" value="UniProtKB-KW"/>
</dbReference>
<keyword evidence="7" id="KW-1133">Transmembrane helix</keyword>
<feature type="region of interest" description="Disordered" evidence="6">
    <location>
        <begin position="643"/>
        <end position="662"/>
    </location>
</feature>
<evidence type="ECO:0000313" key="11">
    <source>
        <dbReference type="Proteomes" id="UP000183994"/>
    </source>
</evidence>